<name>A0A0L8AQ69_9BACT</name>
<dbReference type="Proteomes" id="UP000036908">
    <property type="component" value="Unassembled WGS sequence"/>
</dbReference>
<gene>
    <name evidence="1" type="ORF">OB69_02085</name>
</gene>
<evidence type="ECO:0000313" key="2">
    <source>
        <dbReference type="Proteomes" id="UP000036908"/>
    </source>
</evidence>
<evidence type="ECO:0000313" key="1">
    <source>
        <dbReference type="EMBL" id="KOF04327.1"/>
    </source>
</evidence>
<comment type="caution">
    <text evidence="1">The sequence shown here is derived from an EMBL/GenBank/DDBJ whole genome shotgun (WGS) entry which is preliminary data.</text>
</comment>
<reference evidence="2" key="1">
    <citation type="submission" date="2014-11" db="EMBL/GenBank/DDBJ databases">
        <title>Genome sequencing of Roseivirga sp. D-25.</title>
        <authorList>
            <person name="Selvaratnam C."/>
            <person name="Thevarajoo S."/>
            <person name="Goh K.M."/>
            <person name="Eee R."/>
            <person name="Chan K.-G."/>
            <person name="Chong C.S."/>
        </authorList>
    </citation>
    <scope>NUCLEOTIDE SEQUENCE [LARGE SCALE GENOMIC DNA]</scope>
    <source>
        <strain evidence="2">D-25</strain>
    </source>
</reference>
<protein>
    <submittedName>
        <fullName evidence="1">Uncharacterized protein</fullName>
    </submittedName>
</protein>
<keyword evidence="2" id="KW-1185">Reference proteome</keyword>
<proteinExistence type="predicted"/>
<accession>A0A0L8AQ69</accession>
<dbReference type="EMBL" id="JSVA01000003">
    <property type="protein sequence ID" value="KOF04327.1"/>
    <property type="molecule type" value="Genomic_DNA"/>
</dbReference>
<dbReference type="AlphaFoldDB" id="A0A0L8AQ69"/>
<dbReference type="PATRIC" id="fig|1566026.4.peg.2118"/>
<organism evidence="1 2">
    <name type="scientific">Roseivirga seohaensis subsp. aquiponti</name>
    <dbReference type="NCBI Taxonomy" id="1566026"/>
    <lineage>
        <taxon>Bacteria</taxon>
        <taxon>Pseudomonadati</taxon>
        <taxon>Bacteroidota</taxon>
        <taxon>Cytophagia</taxon>
        <taxon>Cytophagales</taxon>
        <taxon>Roseivirgaceae</taxon>
        <taxon>Roseivirga</taxon>
    </lineage>
</organism>
<sequence>MNHFKMREPSKSCYYKAMQIHLDLDVCLSLTFGGFPYAYLSAKVINKKTPEFDFRSFEF</sequence>